<name>A0A0G2AAH2_9BACT</name>
<reference evidence="1 2" key="1">
    <citation type="journal article" date="2015" name="Nature">
        <title>rRNA introns, odd ribosomes, and small enigmatic genomes across a large radiation of phyla.</title>
        <authorList>
            <person name="Brown C.T."/>
            <person name="Hug L.A."/>
            <person name="Thomas B.C."/>
            <person name="Sharon I."/>
            <person name="Castelle C.J."/>
            <person name="Singh A."/>
            <person name="Wilkins M.J."/>
            <person name="Williams K.H."/>
            <person name="Banfield J.F."/>
        </authorList>
    </citation>
    <scope>NUCLEOTIDE SEQUENCE [LARGE SCALE GENOMIC DNA]</scope>
</reference>
<organism evidence="1 2">
    <name type="scientific">Candidatus Uhrbacteria bacterium GW2011_GWD2_52_7</name>
    <dbReference type="NCBI Taxonomy" id="1618989"/>
    <lineage>
        <taxon>Bacteria</taxon>
        <taxon>Candidatus Uhriibacteriota</taxon>
    </lineage>
</organism>
<proteinExistence type="predicted"/>
<dbReference type="EMBL" id="LCRD01000047">
    <property type="protein sequence ID" value="KKW29369.1"/>
    <property type="molecule type" value="Genomic_DNA"/>
</dbReference>
<accession>A0A0G2AAH2</accession>
<evidence type="ECO:0000313" key="2">
    <source>
        <dbReference type="Proteomes" id="UP000034846"/>
    </source>
</evidence>
<sequence>MDPALEAFCKKFIGGQFVQLGKLSQAETRGIIADIKRIPETSYLEIISSDVRERKPGQDWYAPTALGVVTYDDFEQAEDGVGTGREVVGLDVVKLLPPGHPDSFDFSKLTPRKTIAEAFAEHRFEQALVGTMFRDGFMHVLWIEPLPAANRIAIADVSPRQFHCPLRVTAVEVYPDDSWYLMLEMSFDSGTSWSRFFHGAGSTFWAAAADALNLSDDWQHSKPSEPLCSLR</sequence>
<protein>
    <submittedName>
        <fullName evidence="1">Uncharacterized protein</fullName>
    </submittedName>
</protein>
<gene>
    <name evidence="1" type="ORF">UY72_C0047G0010</name>
</gene>
<comment type="caution">
    <text evidence="1">The sequence shown here is derived from an EMBL/GenBank/DDBJ whole genome shotgun (WGS) entry which is preliminary data.</text>
</comment>
<dbReference type="Proteomes" id="UP000034846">
    <property type="component" value="Unassembled WGS sequence"/>
</dbReference>
<evidence type="ECO:0000313" key="1">
    <source>
        <dbReference type="EMBL" id="KKW29369.1"/>
    </source>
</evidence>
<dbReference type="AlphaFoldDB" id="A0A0G2AAH2"/>